<dbReference type="SUPFAM" id="SSF52540">
    <property type="entry name" value="P-loop containing nucleoside triphosphate hydrolases"/>
    <property type="match status" value="1"/>
</dbReference>
<comment type="caution">
    <text evidence="1">The sequence shown here is derived from an EMBL/GenBank/DDBJ whole genome shotgun (WGS) entry which is preliminary data.</text>
</comment>
<dbReference type="Proteomes" id="UP001597187">
    <property type="component" value="Unassembled WGS sequence"/>
</dbReference>
<evidence type="ECO:0000313" key="2">
    <source>
        <dbReference type="Proteomes" id="UP001597187"/>
    </source>
</evidence>
<evidence type="ECO:0000313" key="1">
    <source>
        <dbReference type="EMBL" id="MFD1513298.1"/>
    </source>
</evidence>
<keyword evidence="2" id="KW-1185">Reference proteome</keyword>
<accession>A0ABD6AUQ4</accession>
<dbReference type="RefSeq" id="WP_250873251.1">
    <property type="nucleotide sequence ID" value="NZ_JALXFV010000003.1"/>
</dbReference>
<reference evidence="1 2" key="1">
    <citation type="journal article" date="2019" name="Int. J. Syst. Evol. Microbiol.">
        <title>The Global Catalogue of Microorganisms (GCM) 10K type strain sequencing project: providing services to taxonomists for standard genome sequencing and annotation.</title>
        <authorList>
            <consortium name="The Broad Institute Genomics Platform"/>
            <consortium name="The Broad Institute Genome Sequencing Center for Infectious Disease"/>
            <person name="Wu L."/>
            <person name="Ma J."/>
        </authorList>
    </citation>
    <scope>NUCLEOTIDE SEQUENCE [LARGE SCALE GENOMIC DNA]</scope>
    <source>
        <strain evidence="1 2">CGMCC 1.12563</strain>
    </source>
</reference>
<dbReference type="AlphaFoldDB" id="A0ABD6AUQ4"/>
<organism evidence="1 2">
    <name type="scientific">Halomarina rubra</name>
    <dbReference type="NCBI Taxonomy" id="2071873"/>
    <lineage>
        <taxon>Archaea</taxon>
        <taxon>Methanobacteriati</taxon>
        <taxon>Methanobacteriota</taxon>
        <taxon>Stenosarchaea group</taxon>
        <taxon>Halobacteria</taxon>
        <taxon>Halobacteriales</taxon>
        <taxon>Natronomonadaceae</taxon>
        <taxon>Halomarina</taxon>
    </lineage>
</organism>
<gene>
    <name evidence="1" type="ORF">ACFSBT_08410</name>
</gene>
<sequence length="253" mass="25393">MTTLSLVGAVGGAGTTRTTLELAGVLARAGREVCVLDAAYATQGLADYVPGRIDTDVTALCADGTTEDLTDAPALATGLLDLDGGADAGRLAVCPARAPFERLARAKTPEAAQRFGALVETAAESFDHVLVDVPPVAANQAVAAVTTTDRVALVAPDTARGHDGLARQHDRLADVGAPAPETVLTFGETADSDDGAVAIPECEVAAPADVPVTTDGDGPFVASVAAACETLLDESLDLDTDGGGVFDRLGVGT</sequence>
<protein>
    <submittedName>
        <fullName evidence="1">ParA family protein</fullName>
    </submittedName>
</protein>
<dbReference type="EMBL" id="JBHUDC010000003">
    <property type="protein sequence ID" value="MFD1513298.1"/>
    <property type="molecule type" value="Genomic_DNA"/>
</dbReference>
<dbReference type="InterPro" id="IPR027417">
    <property type="entry name" value="P-loop_NTPase"/>
</dbReference>
<proteinExistence type="predicted"/>
<name>A0ABD6AUQ4_9EURY</name>
<dbReference type="Gene3D" id="3.40.50.300">
    <property type="entry name" value="P-loop containing nucleotide triphosphate hydrolases"/>
    <property type="match status" value="1"/>
</dbReference>